<protein>
    <submittedName>
        <fullName evidence="2">PrgH/EprH family type III secretion apparatus protein</fullName>
    </submittedName>
</protein>
<feature type="transmembrane region" description="Helical" evidence="1">
    <location>
        <begin position="149"/>
        <end position="168"/>
    </location>
</feature>
<dbReference type="Gene3D" id="3.30.70.1780">
    <property type="match status" value="1"/>
</dbReference>
<evidence type="ECO:0000313" key="2">
    <source>
        <dbReference type="EMBL" id="NDL61509.1"/>
    </source>
</evidence>
<sequence>MQTDQGKTDRPDNTAVVRLLNGILKGCEYPLSARKTLFIAADCDTLESEGASSSFPEDCVLVPTEGGGVNFEIIRPAAPDQGILLRRLDDSGADDILLASNQPVTVGALALAVRAAGETWSDGVLNYQRGAMAGASAAMAAKGPGRGRWRLAVLVATAVAVLALVFFLKTPDAQQREIVALTQQLGDEPGKYRIFPGRDGVLYVQADNERAAAWGRQSLVRLKSPQSIKINSHEEEKRRIERWLGQNFPALNLHQLQFDQPAEPVLMVSRQRGRLDETQRGDISRGLMKQLPYAEHIHFAEVDDDIVSRQAEEGIKKLAISYTRINNQDSVTFVIDGAINDGERQRIRFFVEEYDRQWSGNYVQFAIELKDNWLKDKSFKYGHLGFVKMTPGHWYFPNIN</sequence>
<keyword evidence="1" id="KW-0812">Transmembrane</keyword>
<dbReference type="GO" id="GO:0016020">
    <property type="term" value="C:membrane"/>
    <property type="evidence" value="ECO:0007669"/>
    <property type="project" value="InterPro"/>
</dbReference>
<keyword evidence="3" id="KW-1185">Reference proteome</keyword>
<dbReference type="Gene3D" id="2.60.200.20">
    <property type="match status" value="1"/>
</dbReference>
<keyword evidence="1" id="KW-0472">Membrane</keyword>
<dbReference type="Proteomes" id="UP000461443">
    <property type="component" value="Unassembled WGS sequence"/>
</dbReference>
<dbReference type="Gene3D" id="3.30.300.170">
    <property type="match status" value="1"/>
</dbReference>
<dbReference type="NCBIfam" id="TIGR02554">
    <property type="entry name" value="PrgH"/>
    <property type="match status" value="1"/>
</dbReference>
<dbReference type="Pfam" id="PF09480">
    <property type="entry name" value="PrgH"/>
    <property type="match status" value="1"/>
</dbReference>
<dbReference type="RefSeq" id="WP_162364179.1">
    <property type="nucleotide sequence ID" value="NZ_WUBS01000001.1"/>
</dbReference>
<dbReference type="EMBL" id="WUBS01000001">
    <property type="protein sequence ID" value="NDL61509.1"/>
    <property type="molecule type" value="Genomic_DNA"/>
</dbReference>
<dbReference type="InterPro" id="IPR019029">
    <property type="entry name" value="T3SS_PrgH/EprH-like"/>
</dbReference>
<dbReference type="Gene3D" id="3.30.70.1770">
    <property type="match status" value="1"/>
</dbReference>
<reference evidence="2 3" key="2">
    <citation type="submission" date="2020-02" db="EMBL/GenBank/DDBJ databases">
        <title>The new genus of Enterobacteriales.</title>
        <authorList>
            <person name="Kim I.S."/>
        </authorList>
    </citation>
    <scope>NUCLEOTIDE SEQUENCE [LARGE SCALE GENOMIC DNA]</scope>
    <source>
        <strain evidence="2 3">SAP-6</strain>
    </source>
</reference>
<gene>
    <name evidence="2" type="ORF">GRH90_01840</name>
</gene>
<keyword evidence="1" id="KW-1133">Transmembrane helix</keyword>
<evidence type="ECO:0000313" key="3">
    <source>
        <dbReference type="Proteomes" id="UP000461443"/>
    </source>
</evidence>
<comment type="caution">
    <text evidence="2">The sequence shown here is derived from an EMBL/GenBank/DDBJ whole genome shotgun (WGS) entry which is preliminary data.</text>
</comment>
<dbReference type="InterPro" id="IPR013387">
    <property type="entry name" value="T3SS_PrgH/EprH"/>
</dbReference>
<organism evidence="2 3">
    <name type="scientific">Acerihabitans arboris</name>
    <dbReference type="NCBI Taxonomy" id="2691583"/>
    <lineage>
        <taxon>Bacteria</taxon>
        <taxon>Pseudomonadati</taxon>
        <taxon>Pseudomonadota</taxon>
        <taxon>Gammaproteobacteria</taxon>
        <taxon>Enterobacterales</taxon>
        <taxon>Pectobacteriaceae</taxon>
        <taxon>Acerihabitans</taxon>
    </lineage>
</organism>
<proteinExistence type="predicted"/>
<accession>A0A845SC76</accession>
<reference evidence="2 3" key="1">
    <citation type="submission" date="2019-12" db="EMBL/GenBank/DDBJ databases">
        <authorList>
            <person name="Lee S.D."/>
        </authorList>
    </citation>
    <scope>NUCLEOTIDE SEQUENCE [LARGE SCALE GENOMIC DNA]</scope>
    <source>
        <strain evidence="2 3">SAP-6</strain>
    </source>
</reference>
<dbReference type="AlphaFoldDB" id="A0A845SC76"/>
<name>A0A845SC76_9GAMM</name>
<evidence type="ECO:0000256" key="1">
    <source>
        <dbReference type="SAM" id="Phobius"/>
    </source>
</evidence>